<protein>
    <submittedName>
        <fullName evidence="2">CYFA0S17e01772g1_1</fullName>
    </submittedName>
</protein>
<dbReference type="EMBL" id="LK052902">
    <property type="protein sequence ID" value="CDR45330.1"/>
    <property type="molecule type" value="Genomic_DNA"/>
</dbReference>
<accession>A0A061B7G5</accession>
<gene>
    <name evidence="2" type="ORF">CYFA0S_17e01772g</name>
</gene>
<proteinExistence type="predicted"/>
<feature type="compositionally biased region" description="Polar residues" evidence="1">
    <location>
        <begin position="1"/>
        <end position="12"/>
    </location>
</feature>
<dbReference type="AlphaFoldDB" id="A0A061B7G5"/>
<evidence type="ECO:0000313" key="2">
    <source>
        <dbReference type="EMBL" id="CDR45330.1"/>
    </source>
</evidence>
<feature type="region of interest" description="Disordered" evidence="1">
    <location>
        <begin position="108"/>
        <end position="135"/>
    </location>
</feature>
<feature type="compositionally biased region" description="Polar residues" evidence="1">
    <location>
        <begin position="21"/>
        <end position="56"/>
    </location>
</feature>
<sequence>MPSHNRQGQRSKPISRMILQNKDTNASAVTAPSSKKSIRSLIQGNSLKRQKQTPAVTRSEPPATPTELRKISQLVTPSQKFQIYRDVNITTNKSSTQPTALKTPVTELKHTQSWKQEASLPDHAQTPTKNEKKKITRDAFQQQEFKIRGIAQTSPFPFHLVSQDSDSSSELMNNVLQPIVKLDQWYKIHQVEILTKDPIEETHTVLESSPFNEMLTFVKVQATDGTLDEVLLLNYRQSVATMNKFQNVKKGDRVLLIEGFDILGEKKMYHNWKLKI</sequence>
<name>A0A061B7G5_CYBFA</name>
<feature type="region of interest" description="Disordered" evidence="1">
    <location>
        <begin position="1"/>
        <end position="72"/>
    </location>
</feature>
<organism evidence="2">
    <name type="scientific">Cyberlindnera fabianii</name>
    <name type="common">Yeast</name>
    <name type="synonym">Hansenula fabianii</name>
    <dbReference type="NCBI Taxonomy" id="36022"/>
    <lineage>
        <taxon>Eukaryota</taxon>
        <taxon>Fungi</taxon>
        <taxon>Dikarya</taxon>
        <taxon>Ascomycota</taxon>
        <taxon>Saccharomycotina</taxon>
        <taxon>Saccharomycetes</taxon>
        <taxon>Phaffomycetales</taxon>
        <taxon>Phaffomycetaceae</taxon>
        <taxon>Cyberlindnera</taxon>
    </lineage>
</organism>
<evidence type="ECO:0000256" key="1">
    <source>
        <dbReference type="SAM" id="MobiDB-lite"/>
    </source>
</evidence>
<dbReference type="VEuPathDB" id="FungiDB:BON22_3868"/>
<reference evidence="2" key="1">
    <citation type="journal article" date="2014" name="Genome Announc.">
        <title>Genome sequence of the yeast Cyberlindnera fabianii (Hansenula fabianii).</title>
        <authorList>
            <person name="Freel K.C."/>
            <person name="Sarilar V."/>
            <person name="Neuveglise C."/>
            <person name="Devillers H."/>
            <person name="Friedrich A."/>
            <person name="Schacherer J."/>
        </authorList>
    </citation>
    <scope>NUCLEOTIDE SEQUENCE</scope>
    <source>
        <strain evidence="2">YJS4271</strain>
    </source>
</reference>